<name>A0A7Y8C174_9PSED</name>
<dbReference type="SMART" id="SM00530">
    <property type="entry name" value="HTH_XRE"/>
    <property type="match status" value="1"/>
</dbReference>
<comment type="caution">
    <text evidence="2">The sequence shown here is derived from an EMBL/GenBank/DDBJ whole genome shotgun (WGS) entry which is preliminary data.</text>
</comment>
<evidence type="ECO:0000313" key="2">
    <source>
        <dbReference type="EMBL" id="NWB96165.1"/>
    </source>
</evidence>
<dbReference type="PROSITE" id="PS50943">
    <property type="entry name" value="HTH_CROC1"/>
    <property type="match status" value="1"/>
</dbReference>
<dbReference type="Pfam" id="PF13560">
    <property type="entry name" value="HTH_31"/>
    <property type="match status" value="1"/>
</dbReference>
<dbReference type="GO" id="GO:0003677">
    <property type="term" value="F:DNA binding"/>
    <property type="evidence" value="ECO:0007669"/>
    <property type="project" value="InterPro"/>
</dbReference>
<dbReference type="InterPro" id="IPR010982">
    <property type="entry name" value="Lambda_DNA-bd_dom_sf"/>
</dbReference>
<protein>
    <submittedName>
        <fullName evidence="2">Helix-turn-helix transcriptional regulator</fullName>
    </submittedName>
</protein>
<reference evidence="2 3" key="1">
    <citation type="submission" date="2020-04" db="EMBL/GenBank/DDBJ databases">
        <title>Molecular characterization of pseudomonads from Agaricus bisporus reveal novel blotch 2 pathogens in Western Europe.</title>
        <authorList>
            <person name="Taparia T."/>
            <person name="Krijger M."/>
            <person name="Haynes E."/>
            <person name="Elpinstone J.G."/>
            <person name="Noble R."/>
            <person name="Van Der Wolf J."/>
        </authorList>
    </citation>
    <scope>NUCLEOTIDE SEQUENCE [LARGE SCALE GENOMIC DNA]</scope>
    <source>
        <strain evidence="2 3">H7001</strain>
    </source>
</reference>
<organism evidence="2 3">
    <name type="scientific">Pseudomonas gingeri</name>
    <dbReference type="NCBI Taxonomy" id="117681"/>
    <lineage>
        <taxon>Bacteria</taxon>
        <taxon>Pseudomonadati</taxon>
        <taxon>Pseudomonadota</taxon>
        <taxon>Gammaproteobacteria</taxon>
        <taxon>Pseudomonadales</taxon>
        <taxon>Pseudomonadaceae</taxon>
        <taxon>Pseudomonas</taxon>
    </lineage>
</organism>
<dbReference type="InterPro" id="IPR001387">
    <property type="entry name" value="Cro/C1-type_HTH"/>
</dbReference>
<sequence length="169" mass="18078">MAKKIAPLLPATERLLADLGERLKLARLRRKITARQAAERAGMSQMTLRALEHGSSGSTIGAYLAIMQVLGLEKDLAKLAGEDELGRHLQDVSLLPSKKKALTASRAPDNALEPKKSELLDPLGDIAVRKVRASKKPAASQVVIESDNGAISSDSLASLIPSRRGVNKQ</sequence>
<dbReference type="RefSeq" id="WP_177101466.1">
    <property type="nucleotide sequence ID" value="NZ_JACAQB010000005.1"/>
</dbReference>
<dbReference type="EMBL" id="JACAQB010000005">
    <property type="protein sequence ID" value="NWB96165.1"/>
    <property type="molecule type" value="Genomic_DNA"/>
</dbReference>
<dbReference type="CDD" id="cd00093">
    <property type="entry name" value="HTH_XRE"/>
    <property type="match status" value="1"/>
</dbReference>
<dbReference type="Gene3D" id="1.10.260.40">
    <property type="entry name" value="lambda repressor-like DNA-binding domains"/>
    <property type="match status" value="1"/>
</dbReference>
<dbReference type="SUPFAM" id="SSF47413">
    <property type="entry name" value="lambda repressor-like DNA-binding domains"/>
    <property type="match status" value="1"/>
</dbReference>
<proteinExistence type="predicted"/>
<dbReference type="AlphaFoldDB" id="A0A7Y8C174"/>
<dbReference type="Proteomes" id="UP000539985">
    <property type="component" value="Unassembled WGS sequence"/>
</dbReference>
<gene>
    <name evidence="2" type="ORF">HX882_09710</name>
</gene>
<evidence type="ECO:0000313" key="3">
    <source>
        <dbReference type="Proteomes" id="UP000539985"/>
    </source>
</evidence>
<feature type="domain" description="HTH cro/C1-type" evidence="1">
    <location>
        <begin position="23"/>
        <end position="79"/>
    </location>
</feature>
<accession>A0A7Y8C174</accession>
<evidence type="ECO:0000259" key="1">
    <source>
        <dbReference type="PROSITE" id="PS50943"/>
    </source>
</evidence>